<dbReference type="Proteomes" id="UP000823893">
    <property type="component" value="Unassembled WGS sequence"/>
</dbReference>
<keyword evidence="4" id="KW-0413">Isomerase</keyword>
<evidence type="ECO:0000259" key="3">
    <source>
        <dbReference type="Pfam" id="PF13145"/>
    </source>
</evidence>
<protein>
    <submittedName>
        <fullName evidence="4">Peptidyl-prolyl cis-trans isomerase</fullName>
    </submittedName>
</protein>
<dbReference type="EMBL" id="DWWV01000129">
    <property type="protein sequence ID" value="HJC11132.1"/>
    <property type="molecule type" value="Genomic_DNA"/>
</dbReference>
<dbReference type="Pfam" id="PF13145">
    <property type="entry name" value="Rotamase_2"/>
    <property type="match status" value="1"/>
</dbReference>
<comment type="caution">
    <text evidence="4">The sequence shown here is derived from an EMBL/GenBank/DDBJ whole genome shotgun (WGS) entry which is preliminary data.</text>
</comment>
<evidence type="ECO:0000313" key="5">
    <source>
        <dbReference type="Proteomes" id="UP000823893"/>
    </source>
</evidence>
<feature type="compositionally biased region" description="Acidic residues" evidence="1">
    <location>
        <begin position="371"/>
        <end position="389"/>
    </location>
</feature>
<organism evidence="4 5">
    <name type="scientific">Candidatus Blautia merdigallinarum</name>
    <dbReference type="NCBI Taxonomy" id="2838495"/>
    <lineage>
        <taxon>Bacteria</taxon>
        <taxon>Bacillati</taxon>
        <taxon>Bacillota</taxon>
        <taxon>Clostridia</taxon>
        <taxon>Lachnospirales</taxon>
        <taxon>Lachnospiraceae</taxon>
        <taxon>Blautia</taxon>
    </lineage>
</organism>
<dbReference type="Gene3D" id="3.10.50.40">
    <property type="match status" value="1"/>
</dbReference>
<feature type="signal peptide" evidence="2">
    <location>
        <begin position="1"/>
        <end position="23"/>
    </location>
</feature>
<feature type="compositionally biased region" description="Acidic residues" evidence="1">
    <location>
        <begin position="397"/>
        <end position="408"/>
    </location>
</feature>
<evidence type="ECO:0000256" key="1">
    <source>
        <dbReference type="SAM" id="MobiDB-lite"/>
    </source>
</evidence>
<dbReference type="AlphaFoldDB" id="A0A9D2N5U1"/>
<feature type="chain" id="PRO_5039192449" evidence="2">
    <location>
        <begin position="24"/>
        <end position="408"/>
    </location>
</feature>
<feature type="region of interest" description="Disordered" evidence="1">
    <location>
        <begin position="341"/>
        <end position="408"/>
    </location>
</feature>
<feature type="domain" description="PpiC" evidence="3">
    <location>
        <begin position="210"/>
        <end position="294"/>
    </location>
</feature>
<evidence type="ECO:0000256" key="2">
    <source>
        <dbReference type="SAM" id="SignalP"/>
    </source>
</evidence>
<dbReference type="InterPro" id="IPR046357">
    <property type="entry name" value="PPIase_dom_sf"/>
</dbReference>
<accession>A0A9D2N5U1</accession>
<sequence length="408" mass="44386">MNKAAKKITGVLLAGALGAAALAGCNTPMDGTQPLLTSGEDTITVGTGNLMLRMNQATMLSYYSMMGGSTTGIWSQDSGEGETYGDTTKANVLDELENMLVQKQHAADYDVSISEEEQSKIEEAAKAFMDANTEETIQTLSVTQSDVETLLELYTYQTKMYDPMVADVDTNVEDSEAAQSRITYCRIDISDTQNDDGTTTPLTDEEKQAKKDQAQAILDQLQASADPASADMDAIAKGVSEDLNAVDNTFGDDDTLLDDKLKEAAKTLQDGQVYGEVVEGENAYFVVRMDSVLDREATDQEKESIVSERQQEAYNDLLDQWKEETDITVNNDQWEKVTLTDTEQYTIKQPETEESTEDSTSDTTESTGDTEAAEDTTGETEEAASEESQTEGSTDTQTEDGSSEEAAE</sequence>
<reference evidence="4" key="2">
    <citation type="submission" date="2021-04" db="EMBL/GenBank/DDBJ databases">
        <authorList>
            <person name="Gilroy R."/>
        </authorList>
    </citation>
    <scope>NUCLEOTIDE SEQUENCE</scope>
    <source>
        <strain evidence="4">ChiSxjej6B18-287</strain>
    </source>
</reference>
<name>A0A9D2N5U1_9FIRM</name>
<gene>
    <name evidence="4" type="ORF">H9935_10035</name>
</gene>
<proteinExistence type="predicted"/>
<evidence type="ECO:0000313" key="4">
    <source>
        <dbReference type="EMBL" id="HJC11132.1"/>
    </source>
</evidence>
<dbReference type="InterPro" id="IPR000297">
    <property type="entry name" value="PPIase_PpiC"/>
</dbReference>
<dbReference type="GO" id="GO:0003755">
    <property type="term" value="F:peptidyl-prolyl cis-trans isomerase activity"/>
    <property type="evidence" value="ECO:0007669"/>
    <property type="project" value="InterPro"/>
</dbReference>
<feature type="compositionally biased region" description="Low complexity" evidence="1">
    <location>
        <begin position="361"/>
        <end position="370"/>
    </location>
</feature>
<reference evidence="4" key="1">
    <citation type="journal article" date="2021" name="PeerJ">
        <title>Extensive microbial diversity within the chicken gut microbiome revealed by metagenomics and culture.</title>
        <authorList>
            <person name="Gilroy R."/>
            <person name="Ravi A."/>
            <person name="Getino M."/>
            <person name="Pursley I."/>
            <person name="Horton D.L."/>
            <person name="Alikhan N.F."/>
            <person name="Baker D."/>
            <person name="Gharbi K."/>
            <person name="Hall N."/>
            <person name="Watson M."/>
            <person name="Adriaenssens E.M."/>
            <person name="Foster-Nyarko E."/>
            <person name="Jarju S."/>
            <person name="Secka A."/>
            <person name="Antonio M."/>
            <person name="Oren A."/>
            <person name="Chaudhuri R.R."/>
            <person name="La Ragione R."/>
            <person name="Hildebrand F."/>
            <person name="Pallen M.J."/>
        </authorList>
    </citation>
    <scope>NUCLEOTIDE SEQUENCE</scope>
    <source>
        <strain evidence="4">ChiSxjej6B18-287</strain>
    </source>
</reference>
<keyword evidence="2" id="KW-0732">Signal</keyword>
<dbReference type="PROSITE" id="PS51257">
    <property type="entry name" value="PROKAR_LIPOPROTEIN"/>
    <property type="match status" value="1"/>
</dbReference>